<dbReference type="EMBL" id="JBBAYM010000007">
    <property type="protein sequence ID" value="MEI5609945.1"/>
    <property type="molecule type" value="Genomic_DNA"/>
</dbReference>
<reference evidence="2 3" key="1">
    <citation type="submission" date="2024-03" db="EMBL/GenBank/DDBJ databases">
        <title>First Report of Pectobacterium brasiliscabiei causing potato scab in china.</title>
        <authorList>
            <person name="Handique U."/>
        </authorList>
    </citation>
    <scope>NUCLEOTIDE SEQUENCE [LARGE SCALE GENOMIC DNA]</scope>
    <source>
        <strain evidence="2 3">ZRIMU1503</strain>
    </source>
</reference>
<organism evidence="2 3">
    <name type="scientific">Streptomyces brasiliscabiei</name>
    <dbReference type="NCBI Taxonomy" id="2736302"/>
    <lineage>
        <taxon>Bacteria</taxon>
        <taxon>Bacillati</taxon>
        <taxon>Actinomycetota</taxon>
        <taxon>Actinomycetes</taxon>
        <taxon>Kitasatosporales</taxon>
        <taxon>Streptomycetaceae</taxon>
        <taxon>Streptomyces</taxon>
    </lineage>
</organism>
<keyword evidence="3" id="KW-1185">Reference proteome</keyword>
<evidence type="ECO:0000313" key="2">
    <source>
        <dbReference type="EMBL" id="MEI5609945.1"/>
    </source>
</evidence>
<dbReference type="Proteomes" id="UP001365781">
    <property type="component" value="Unassembled WGS sequence"/>
</dbReference>
<proteinExistence type="predicted"/>
<name>A0ABU8G9S1_9ACTN</name>
<comment type="caution">
    <text evidence="2">The sequence shown here is derived from an EMBL/GenBank/DDBJ whole genome shotgun (WGS) entry which is preliminary data.</text>
</comment>
<evidence type="ECO:0000313" key="3">
    <source>
        <dbReference type="Proteomes" id="UP001365781"/>
    </source>
</evidence>
<evidence type="ECO:0000256" key="1">
    <source>
        <dbReference type="SAM" id="MobiDB-lite"/>
    </source>
</evidence>
<gene>
    <name evidence="2" type="ORF">WB403_12275</name>
</gene>
<feature type="region of interest" description="Disordered" evidence="1">
    <location>
        <begin position="172"/>
        <end position="195"/>
    </location>
</feature>
<sequence length="372" mass="37025">MPLPAGVETVTVSSGEPLTLPDGTVIRGRLLFTGPDVVTISGENVVLGGTVEAELVDGEFSVELVATDAAGMSPSGWTYKVTAVMANAPNWVRYISLPAASPAVTLAAILVPDPVAGEFSTLVSLDGVTAADIGAVPEDRQITAGTGLTGGGTLEADRALAVVFGTTAGTAAQGDDARLSDPRTPTAHAASHAAAGADPVTLTQAQITGLAAALAALAPLAGATFTGVVTIDDTDFVILGTDKGFRFRPTGSALDLEAAGADFLISVWSGTTVGAGTQRSYFRLSADAQNVQLAGKLESVAALYGGAVHSLDPTTGLASLGGKNGLTAIRLAGFKATAGAPAAGTWEAGDVVLASDGVWHLCTAGGEPGTWT</sequence>
<dbReference type="RefSeq" id="WP_336558242.1">
    <property type="nucleotide sequence ID" value="NZ_JBBAYL010000004.1"/>
</dbReference>
<protein>
    <submittedName>
        <fullName evidence="2">Uncharacterized protein</fullName>
    </submittedName>
</protein>
<accession>A0ABU8G9S1</accession>